<gene>
    <name evidence="1" type="ORF">GGI19_001291</name>
</gene>
<keyword evidence="2" id="KW-1185">Reference proteome</keyword>
<reference evidence="1" key="1">
    <citation type="submission" date="2022-07" db="EMBL/GenBank/DDBJ databases">
        <title>Phylogenomic reconstructions and comparative analyses of Kickxellomycotina fungi.</title>
        <authorList>
            <person name="Reynolds N.K."/>
            <person name="Stajich J.E."/>
            <person name="Barry K."/>
            <person name="Grigoriev I.V."/>
            <person name="Crous P."/>
            <person name="Smith M.E."/>
        </authorList>
    </citation>
    <scope>NUCLEOTIDE SEQUENCE</scope>
    <source>
        <strain evidence="1">BCRC 34297</strain>
    </source>
</reference>
<dbReference type="OrthoDB" id="5555362at2759"/>
<name>A0A9W8H3T5_9FUNG</name>
<comment type="caution">
    <text evidence="1">The sequence shown here is derived from an EMBL/GenBank/DDBJ whole genome shotgun (WGS) entry which is preliminary data.</text>
</comment>
<dbReference type="AlphaFoldDB" id="A0A9W8H3T5"/>
<dbReference type="Proteomes" id="UP001140011">
    <property type="component" value="Unassembled WGS sequence"/>
</dbReference>
<organism evidence="1 2">
    <name type="scientific">Coemansia pectinata</name>
    <dbReference type="NCBI Taxonomy" id="1052879"/>
    <lineage>
        <taxon>Eukaryota</taxon>
        <taxon>Fungi</taxon>
        <taxon>Fungi incertae sedis</taxon>
        <taxon>Zoopagomycota</taxon>
        <taxon>Kickxellomycotina</taxon>
        <taxon>Kickxellomycetes</taxon>
        <taxon>Kickxellales</taxon>
        <taxon>Kickxellaceae</taxon>
        <taxon>Coemansia</taxon>
    </lineage>
</organism>
<protein>
    <submittedName>
        <fullName evidence="1">Uncharacterized protein</fullName>
    </submittedName>
</protein>
<accession>A0A9W8H3T5</accession>
<evidence type="ECO:0000313" key="2">
    <source>
        <dbReference type="Proteomes" id="UP001140011"/>
    </source>
</evidence>
<sequence>MHTSSPLQILPLHIVELILGGYVAGNSRLKSDGISESPREQAVLLMPLLVACPSFTLSAYARIFRVYEMHLTNTSDNDRYKTPFFQTSFTDAGVPIHIYARELVISAGVRDICNGAVLKELSCEPHIDCTFPKVRSIKFTFSLPAENLIVSHDTKANISGFMRRVKEMMPTVKKINISVGRHAVDIGYDIGRQHVIFDQQLNGLRSLSYSSFNSAHIGEQIFQLAQRNSSILQSLKVSGNAITDVSGLLQNTDGSYVQYPCLHTFQLRGPMDFGESQRPEFPGAVPFPSLRRLDIGYVYPFGDDTVFRGNAATLESLILKPSPGTVRILKEYRSAIQDCNMSECY</sequence>
<dbReference type="EMBL" id="JANBUH010000044">
    <property type="protein sequence ID" value="KAJ2755870.1"/>
    <property type="molecule type" value="Genomic_DNA"/>
</dbReference>
<evidence type="ECO:0000313" key="1">
    <source>
        <dbReference type="EMBL" id="KAJ2755870.1"/>
    </source>
</evidence>
<proteinExistence type="predicted"/>